<dbReference type="Proteomes" id="UP000702425">
    <property type="component" value="Unassembled WGS sequence"/>
</dbReference>
<sequence length="168" mass="17889">MKLTELLTSMTIVSLLTTFAVPTTVRIIANAKVTGALLQLHQTAKQSRYDAIINYGQVRSVAIFAGENPGIAECLDGVCGKPMPLPKGIVIKSTFRGIDAKVAGKAGADRATLVSWSSETNAGIGGSYGQHGSITFSHPWSLKKFCLVRGGVFGNEGEYAIRKDKECK</sequence>
<dbReference type="EMBL" id="SRRZ01000184">
    <property type="protein sequence ID" value="NQE38145.1"/>
    <property type="molecule type" value="Genomic_DNA"/>
</dbReference>
<accession>A0ABX2D8B6</accession>
<gene>
    <name evidence="1" type="ORF">E5S67_05929</name>
</gene>
<evidence type="ECO:0000313" key="2">
    <source>
        <dbReference type="Proteomes" id="UP000702425"/>
    </source>
</evidence>
<comment type="caution">
    <text evidence="1">The sequence shown here is derived from an EMBL/GenBank/DDBJ whole genome shotgun (WGS) entry which is preliminary data.</text>
</comment>
<name>A0ABX2D8B6_9CYAN</name>
<proteinExistence type="predicted"/>
<dbReference type="InterPro" id="IPR045584">
    <property type="entry name" value="Pilin-like"/>
</dbReference>
<evidence type="ECO:0000313" key="1">
    <source>
        <dbReference type="EMBL" id="NQE38145.1"/>
    </source>
</evidence>
<organism evidence="1 2">
    <name type="scientific">Microcoleus asticus IPMA8</name>
    <dbReference type="NCBI Taxonomy" id="2563858"/>
    <lineage>
        <taxon>Bacteria</taxon>
        <taxon>Bacillati</taxon>
        <taxon>Cyanobacteriota</taxon>
        <taxon>Cyanophyceae</taxon>
        <taxon>Oscillatoriophycideae</taxon>
        <taxon>Oscillatoriales</taxon>
        <taxon>Microcoleaceae</taxon>
        <taxon>Microcoleus</taxon>
        <taxon>Microcoleus asticus</taxon>
    </lineage>
</organism>
<dbReference type="SUPFAM" id="SSF54523">
    <property type="entry name" value="Pili subunits"/>
    <property type="match status" value="1"/>
</dbReference>
<protein>
    <submittedName>
        <fullName evidence="1">Uncharacterized protein</fullName>
    </submittedName>
</protein>
<dbReference type="RefSeq" id="WP_172192681.1">
    <property type="nucleotide sequence ID" value="NZ_CAWPPK010000095.1"/>
</dbReference>
<reference evidence="1 2" key="1">
    <citation type="journal article" date="2020" name="Sci. Rep.">
        <title>A novel cyanobacterial geosmin producer, revising GeoA distribution and dispersion patterns in Bacteria.</title>
        <authorList>
            <person name="Churro C."/>
            <person name="Semedo-Aguiar A.P."/>
            <person name="Silva A.D."/>
            <person name="Pereira-Leal J.B."/>
            <person name="Leite R.B."/>
        </authorList>
    </citation>
    <scope>NUCLEOTIDE SEQUENCE [LARGE SCALE GENOMIC DNA]</scope>
    <source>
        <strain evidence="1 2">IPMA8</strain>
    </source>
</reference>
<keyword evidence="2" id="KW-1185">Reference proteome</keyword>